<sequence>MKRPTKWGSEIRDFHRLQNALNCQANLGSGRRMRTSARRSSPKLLIGERVFTTSESSTRRHFLDAQGRRPNLSSSGLDVQFSVAMAAVQLQDEHED</sequence>
<proteinExistence type="predicted"/>
<reference evidence="1 2" key="1">
    <citation type="submission" date="2024-04" db="EMBL/GenBank/DDBJ databases">
        <authorList>
            <person name="Fracassetti M."/>
        </authorList>
    </citation>
    <scope>NUCLEOTIDE SEQUENCE [LARGE SCALE GENOMIC DNA]</scope>
</reference>
<gene>
    <name evidence="1" type="ORF">LTRI10_LOCUS53818</name>
</gene>
<dbReference type="Proteomes" id="UP001497516">
    <property type="component" value="Chromosome 9"/>
</dbReference>
<keyword evidence="2" id="KW-1185">Reference proteome</keyword>
<accession>A0AAV2GVD3</accession>
<organism evidence="1 2">
    <name type="scientific">Linum trigynum</name>
    <dbReference type="NCBI Taxonomy" id="586398"/>
    <lineage>
        <taxon>Eukaryota</taxon>
        <taxon>Viridiplantae</taxon>
        <taxon>Streptophyta</taxon>
        <taxon>Embryophyta</taxon>
        <taxon>Tracheophyta</taxon>
        <taxon>Spermatophyta</taxon>
        <taxon>Magnoliopsida</taxon>
        <taxon>eudicotyledons</taxon>
        <taxon>Gunneridae</taxon>
        <taxon>Pentapetalae</taxon>
        <taxon>rosids</taxon>
        <taxon>fabids</taxon>
        <taxon>Malpighiales</taxon>
        <taxon>Linaceae</taxon>
        <taxon>Linum</taxon>
    </lineage>
</organism>
<evidence type="ECO:0000313" key="1">
    <source>
        <dbReference type="EMBL" id="CAL1414674.1"/>
    </source>
</evidence>
<dbReference type="EMBL" id="OZ034822">
    <property type="protein sequence ID" value="CAL1414674.1"/>
    <property type="molecule type" value="Genomic_DNA"/>
</dbReference>
<evidence type="ECO:0000313" key="2">
    <source>
        <dbReference type="Proteomes" id="UP001497516"/>
    </source>
</evidence>
<name>A0AAV2GVD3_9ROSI</name>
<protein>
    <submittedName>
        <fullName evidence="1">Uncharacterized protein</fullName>
    </submittedName>
</protein>
<dbReference type="AlphaFoldDB" id="A0AAV2GVD3"/>